<protein>
    <recommendedName>
        <fullName evidence="3">Kinesin light chain</fullName>
    </recommendedName>
</protein>
<comment type="subcellular location">
    <subcellularLocation>
        <location evidence="3">Cytoplasm</location>
        <location evidence="3">Cytoskeleton</location>
    </subcellularLocation>
</comment>
<organism evidence="4 5">
    <name type="scientific">Paramuricea clavata</name>
    <name type="common">Red gorgonian</name>
    <name type="synonym">Violescent sea-whip</name>
    <dbReference type="NCBI Taxonomy" id="317549"/>
    <lineage>
        <taxon>Eukaryota</taxon>
        <taxon>Metazoa</taxon>
        <taxon>Cnidaria</taxon>
        <taxon>Anthozoa</taxon>
        <taxon>Octocorallia</taxon>
        <taxon>Malacalcyonacea</taxon>
        <taxon>Plexauridae</taxon>
        <taxon>Paramuricea</taxon>
    </lineage>
</organism>
<dbReference type="InterPro" id="IPR011990">
    <property type="entry name" value="TPR-like_helical_dom_sf"/>
</dbReference>
<dbReference type="PROSITE" id="PS50005">
    <property type="entry name" value="TPR"/>
    <property type="match status" value="3"/>
</dbReference>
<sequence>CKAVICKLKVFPRMMSNNHGMTPTQLTDVDFQTMATRVENAFKALGLPIKDVVRIKVERNLYKSFEVLPPEPAHEVISRSDKIQEIKQDLEKLHCDNDSKLTYFYISGNPGSGKSQLARQLCGDIYNGVNWQTEATLDEVAKKLDCQPLAMAAAAGYMREVIESKYPPDFSWRDYLEKLEKGERKLTSKRLPVLLAVEKCAENRNSKYNNCILQRNEQTVSISDYHQRALEIRVEQLGPNHIHVASSYNNLGIVCRDKGDLQLASDYYQRALEIRLEQLGPNHIDVASSYNNLGSVCRNKGDLQLASDYHQRALEIRLEQLGPNHIRVASSYNNLGNVCGDKGDLQLASDYHQRALEIRLEQLGPNHIDVASSYNNLGILCKDKGDLQLASDYYQRALEIRLEQLGPNHIRVASSYNNLGNTKTKTKVIYNLLLKFSSDTPFRNRAKFKARRSLVTAKNIEIKRDCALDIWTGTILLAVLYITLLNYERVEVIDIDDLMKKLWHFSTEFNAVDTFPSFLAAHAFLVLVGDELKSLEVYTISASSDDVPEPLYYVNMTHNKPLYFWQACTHAHNNKTCQTCFTAQKPLSAGELSVKQEIFMLTARIMYTQDNVQTAKIVTLRILKEHHKIIILYYKLEIHTPDQRLRPVHTFQNLGLLMDRIP</sequence>
<dbReference type="SUPFAM" id="SSF52540">
    <property type="entry name" value="P-loop containing nucleoside triphosphate hydrolases"/>
    <property type="match status" value="1"/>
</dbReference>
<comment type="function">
    <text evidence="3">Kinesin is a microtubule-associated force-producing protein that play a role in organelle transport.</text>
</comment>
<gene>
    <name evidence="4" type="ORF">PACLA_8A065184</name>
</gene>
<dbReference type="OrthoDB" id="1667894at2759"/>
<keyword evidence="1" id="KW-0677">Repeat</keyword>
<evidence type="ECO:0000313" key="4">
    <source>
        <dbReference type="EMBL" id="CAB4012157.1"/>
    </source>
</evidence>
<dbReference type="Proteomes" id="UP001152795">
    <property type="component" value="Unassembled WGS sequence"/>
</dbReference>
<proteinExistence type="inferred from homology"/>
<dbReference type="PRINTS" id="PR00381">
    <property type="entry name" value="KINESINLIGHT"/>
</dbReference>
<keyword evidence="3" id="KW-0206">Cytoskeleton</keyword>
<dbReference type="SUPFAM" id="SSF48452">
    <property type="entry name" value="TPR-like"/>
    <property type="match status" value="1"/>
</dbReference>
<dbReference type="Pfam" id="PF13424">
    <property type="entry name" value="TPR_12"/>
    <property type="match status" value="2"/>
</dbReference>
<dbReference type="InterPro" id="IPR027417">
    <property type="entry name" value="P-loop_NTPase"/>
</dbReference>
<evidence type="ECO:0000256" key="1">
    <source>
        <dbReference type="ARBA" id="ARBA00022737"/>
    </source>
</evidence>
<comment type="subunit">
    <text evidence="3">Oligomeric complex composed of two heavy chains and two light chains.</text>
</comment>
<dbReference type="Gene3D" id="1.25.40.10">
    <property type="entry name" value="Tetratricopeptide repeat domain"/>
    <property type="match status" value="2"/>
</dbReference>
<evidence type="ECO:0000256" key="2">
    <source>
        <dbReference type="ARBA" id="ARBA00022803"/>
    </source>
</evidence>
<comment type="similarity">
    <text evidence="3">Belongs to the kinesin light chain family.</text>
</comment>
<dbReference type="GO" id="GO:0005874">
    <property type="term" value="C:microtubule"/>
    <property type="evidence" value="ECO:0007669"/>
    <property type="project" value="UniProtKB-UniRule"/>
</dbReference>
<dbReference type="Pfam" id="PF13374">
    <property type="entry name" value="TPR_10"/>
    <property type="match status" value="1"/>
</dbReference>
<dbReference type="Gene3D" id="3.40.50.300">
    <property type="entry name" value="P-loop containing nucleotide triphosphate hydrolases"/>
    <property type="match status" value="1"/>
</dbReference>
<dbReference type="GO" id="GO:0005871">
    <property type="term" value="C:kinesin complex"/>
    <property type="evidence" value="ECO:0007669"/>
    <property type="project" value="UniProtKB-UniRule"/>
</dbReference>
<comment type="caution">
    <text evidence="4">The sequence shown here is derived from an EMBL/GenBank/DDBJ whole genome shotgun (WGS) entry which is preliminary data.</text>
</comment>
<accession>A0A7D9IS83</accession>
<dbReference type="InterPro" id="IPR019734">
    <property type="entry name" value="TPR_rpt"/>
</dbReference>
<dbReference type="SMART" id="SM00028">
    <property type="entry name" value="TPR"/>
    <property type="match status" value="4"/>
</dbReference>
<keyword evidence="3" id="KW-0963">Cytoplasm</keyword>
<keyword evidence="3" id="KW-0493">Microtubule</keyword>
<name>A0A7D9IS83_PARCT</name>
<dbReference type="AlphaFoldDB" id="A0A7D9IS83"/>
<feature type="non-terminal residue" evidence="4">
    <location>
        <position position="1"/>
    </location>
</feature>
<dbReference type="PANTHER" id="PTHR45641:SF19">
    <property type="entry name" value="NEPHROCYSTIN-3"/>
    <property type="match status" value="1"/>
</dbReference>
<keyword evidence="2" id="KW-0802">TPR repeat</keyword>
<dbReference type="PANTHER" id="PTHR45641">
    <property type="entry name" value="TETRATRICOPEPTIDE REPEAT PROTEIN (AFU_ORTHOLOGUE AFUA_6G03870)"/>
    <property type="match status" value="1"/>
</dbReference>
<feature type="non-terminal residue" evidence="4">
    <location>
        <position position="662"/>
    </location>
</feature>
<evidence type="ECO:0000313" key="5">
    <source>
        <dbReference type="Proteomes" id="UP001152795"/>
    </source>
</evidence>
<keyword evidence="3" id="KW-0505">Motor protein</keyword>
<dbReference type="EMBL" id="CACRXK020007403">
    <property type="protein sequence ID" value="CAB4012157.1"/>
    <property type="molecule type" value="Genomic_DNA"/>
</dbReference>
<reference evidence="4" key="1">
    <citation type="submission" date="2020-04" db="EMBL/GenBank/DDBJ databases">
        <authorList>
            <person name="Alioto T."/>
            <person name="Alioto T."/>
            <person name="Gomez Garrido J."/>
        </authorList>
    </citation>
    <scope>NUCLEOTIDE SEQUENCE</scope>
    <source>
        <strain evidence="4">A484AB</strain>
    </source>
</reference>
<evidence type="ECO:0000256" key="3">
    <source>
        <dbReference type="RuleBase" id="RU367020"/>
    </source>
</evidence>
<keyword evidence="5" id="KW-1185">Reference proteome</keyword>